<dbReference type="SUPFAM" id="SSF53335">
    <property type="entry name" value="S-adenosyl-L-methionine-dependent methyltransferases"/>
    <property type="match status" value="1"/>
</dbReference>
<dbReference type="OrthoDB" id="3647at2759"/>
<dbReference type="OMA" id="HHFDKPD"/>
<name>A0A9Q8L7J1_PASFU</name>
<dbReference type="Gene3D" id="3.40.50.150">
    <property type="entry name" value="Vaccinia Virus protein VP39"/>
    <property type="match status" value="1"/>
</dbReference>
<dbReference type="PANTHER" id="PTHR43591:SF108">
    <property type="entry name" value="S-ADENOSYL-L-METHIONINE-DEPENDENT METHYLTRANSFERASE"/>
    <property type="match status" value="1"/>
</dbReference>
<dbReference type="Proteomes" id="UP000756132">
    <property type="component" value="Chromosome 1"/>
</dbReference>
<evidence type="ECO:0000313" key="1">
    <source>
        <dbReference type="EMBL" id="UJO12335.1"/>
    </source>
</evidence>
<keyword evidence="2" id="KW-1185">Reference proteome</keyword>
<dbReference type="EMBL" id="CP090163">
    <property type="protein sequence ID" value="UJO12335.1"/>
    <property type="molecule type" value="Genomic_DNA"/>
</dbReference>
<organism evidence="1 2">
    <name type="scientific">Passalora fulva</name>
    <name type="common">Tomato leaf mold</name>
    <name type="synonym">Cladosporium fulvum</name>
    <dbReference type="NCBI Taxonomy" id="5499"/>
    <lineage>
        <taxon>Eukaryota</taxon>
        <taxon>Fungi</taxon>
        <taxon>Dikarya</taxon>
        <taxon>Ascomycota</taxon>
        <taxon>Pezizomycotina</taxon>
        <taxon>Dothideomycetes</taxon>
        <taxon>Dothideomycetidae</taxon>
        <taxon>Mycosphaerellales</taxon>
        <taxon>Mycosphaerellaceae</taxon>
        <taxon>Fulvia</taxon>
    </lineage>
</organism>
<dbReference type="RefSeq" id="XP_047756701.1">
    <property type="nucleotide sequence ID" value="XM_047900722.1"/>
</dbReference>
<dbReference type="KEGG" id="ffu:CLAFUR5_01574"/>
<reference evidence="1" key="1">
    <citation type="submission" date="2021-12" db="EMBL/GenBank/DDBJ databases">
        <authorList>
            <person name="Zaccaron A."/>
            <person name="Stergiopoulos I."/>
        </authorList>
    </citation>
    <scope>NUCLEOTIDE SEQUENCE</scope>
    <source>
        <strain evidence="1">Race5_Kim</strain>
    </source>
</reference>
<accession>A0A9Q8L7J1</accession>
<protein>
    <recommendedName>
        <fullName evidence="3">Methyltransferase domain-containing protein</fullName>
    </recommendedName>
</protein>
<dbReference type="Pfam" id="PF13489">
    <property type="entry name" value="Methyltransf_23"/>
    <property type="match status" value="1"/>
</dbReference>
<evidence type="ECO:0008006" key="3">
    <source>
        <dbReference type="Google" id="ProtNLM"/>
    </source>
</evidence>
<proteinExistence type="predicted"/>
<reference evidence="1" key="2">
    <citation type="journal article" date="2022" name="Microb. Genom.">
        <title>A chromosome-scale genome assembly of the tomato pathogen Cladosporium fulvum reveals a compartmentalized genome architecture and the presence of a dispensable chromosome.</title>
        <authorList>
            <person name="Zaccaron A.Z."/>
            <person name="Chen L.H."/>
            <person name="Samaras A."/>
            <person name="Stergiopoulos I."/>
        </authorList>
    </citation>
    <scope>NUCLEOTIDE SEQUENCE</scope>
    <source>
        <strain evidence="1">Race5_Kim</strain>
    </source>
</reference>
<dbReference type="CDD" id="cd02440">
    <property type="entry name" value="AdoMet_MTases"/>
    <property type="match status" value="1"/>
</dbReference>
<dbReference type="InterPro" id="IPR029063">
    <property type="entry name" value="SAM-dependent_MTases_sf"/>
</dbReference>
<sequence length="320" mass="35723">MSAFTEANRKAFDDLSATYSTKQWQIDISNQVADALRARKDWVGAQWNDPNVPPERRTQDVKLLDYACGTGAITKALGPYVTSISGIDISENMVAKYNEAASSSGLSPEQAHAVVGDLFAEAVPAELKSSEYYEFDIACIGLGFHHFEHPDVAIKRLAERLKAATGVLVIIDFLPFSTERDHGHAGESGEFQEMKHTIKHNGFTGDQMRDMYEEAGFVDFDIVALKQPAVMELKSGTVQRTLFISKGRKAPTAWQKLSSWVGGMQDWAAEGVRLKNDQHHWEPGYSQGRESAWDVWGQKEGTYAMVPEREEEKKKAWNGF</sequence>
<dbReference type="AlphaFoldDB" id="A0A9Q8L7J1"/>
<gene>
    <name evidence="1" type="ORF">CLAFUR5_01574</name>
</gene>
<dbReference type="GeneID" id="71981452"/>
<dbReference type="PANTHER" id="PTHR43591">
    <property type="entry name" value="METHYLTRANSFERASE"/>
    <property type="match status" value="1"/>
</dbReference>
<evidence type="ECO:0000313" key="2">
    <source>
        <dbReference type="Proteomes" id="UP000756132"/>
    </source>
</evidence>